<dbReference type="EMBL" id="CM001223">
    <property type="protein sequence ID" value="AES79902.1"/>
    <property type="molecule type" value="Genomic_DNA"/>
</dbReference>
<gene>
    <name evidence="3" type="ordered locus">MTR_7g074480</name>
</gene>
<sequence>MRLKKSSLKKIAAGLCDNLLTARDYEKPVFVAPSINAMWRNPFTSRRLKLKSLLNCKLTKFAVNLAKNPMLHGRSKHIKERFNFLREQVHNGRIEMVHHATESELADGLP</sequence>
<reference evidence="3 5" key="1">
    <citation type="journal article" date="2011" name="Nature">
        <title>The Medicago genome provides insight into the evolution of rhizobial symbioses.</title>
        <authorList>
            <person name="Young N.D."/>
            <person name="Debelle F."/>
            <person name="Oldroyd G.E."/>
            <person name="Geurts R."/>
            <person name="Cannon S.B."/>
            <person name="Udvardi M.K."/>
            <person name="Benedito V.A."/>
            <person name="Mayer K.F."/>
            <person name="Gouzy J."/>
            <person name="Schoof H."/>
            <person name="Van de Peer Y."/>
            <person name="Proost S."/>
            <person name="Cook D.R."/>
            <person name="Meyers B.C."/>
            <person name="Spannagl M."/>
            <person name="Cheung F."/>
            <person name="De Mita S."/>
            <person name="Krishnakumar V."/>
            <person name="Gundlach H."/>
            <person name="Zhou S."/>
            <person name="Mudge J."/>
            <person name="Bharti A.K."/>
            <person name="Murray J.D."/>
            <person name="Naoumkina M.A."/>
            <person name="Rosen B."/>
            <person name="Silverstein K.A."/>
            <person name="Tang H."/>
            <person name="Rombauts S."/>
            <person name="Zhao P.X."/>
            <person name="Zhou P."/>
            <person name="Barbe V."/>
            <person name="Bardou P."/>
            <person name="Bechner M."/>
            <person name="Bellec A."/>
            <person name="Berger A."/>
            <person name="Berges H."/>
            <person name="Bidwell S."/>
            <person name="Bisseling T."/>
            <person name="Choisne N."/>
            <person name="Couloux A."/>
            <person name="Denny R."/>
            <person name="Deshpande S."/>
            <person name="Dai X."/>
            <person name="Doyle J.J."/>
            <person name="Dudez A.M."/>
            <person name="Farmer A.D."/>
            <person name="Fouteau S."/>
            <person name="Franken C."/>
            <person name="Gibelin C."/>
            <person name="Gish J."/>
            <person name="Goldstein S."/>
            <person name="Gonzalez A.J."/>
            <person name="Green P.J."/>
            <person name="Hallab A."/>
            <person name="Hartog M."/>
            <person name="Hua A."/>
            <person name="Humphray S.J."/>
            <person name="Jeong D.H."/>
            <person name="Jing Y."/>
            <person name="Jocker A."/>
            <person name="Kenton S.M."/>
            <person name="Kim D.J."/>
            <person name="Klee K."/>
            <person name="Lai H."/>
            <person name="Lang C."/>
            <person name="Lin S."/>
            <person name="Macmil S.L."/>
            <person name="Magdelenat G."/>
            <person name="Matthews L."/>
            <person name="McCorrison J."/>
            <person name="Monaghan E.L."/>
            <person name="Mun J.H."/>
            <person name="Najar F.Z."/>
            <person name="Nicholson C."/>
            <person name="Noirot C."/>
            <person name="O'Bleness M."/>
            <person name="Paule C.R."/>
            <person name="Poulain J."/>
            <person name="Prion F."/>
            <person name="Qin B."/>
            <person name="Qu C."/>
            <person name="Retzel E.F."/>
            <person name="Riddle C."/>
            <person name="Sallet E."/>
            <person name="Samain S."/>
            <person name="Samson N."/>
            <person name="Sanders I."/>
            <person name="Saurat O."/>
            <person name="Scarpelli C."/>
            <person name="Schiex T."/>
            <person name="Segurens B."/>
            <person name="Severin A.J."/>
            <person name="Sherrier D.J."/>
            <person name="Shi R."/>
            <person name="Sims S."/>
            <person name="Singer S.R."/>
            <person name="Sinharoy S."/>
            <person name="Sterck L."/>
            <person name="Viollet A."/>
            <person name="Wang B.B."/>
            <person name="Wang K."/>
            <person name="Wang M."/>
            <person name="Wang X."/>
            <person name="Warfsmann J."/>
            <person name="Weissenbach J."/>
            <person name="White D.D."/>
            <person name="White J.D."/>
            <person name="Wiley G.B."/>
            <person name="Wincker P."/>
            <person name="Xing Y."/>
            <person name="Yang L."/>
            <person name="Yao Z."/>
            <person name="Ying F."/>
            <person name="Zhai J."/>
            <person name="Zhou L."/>
            <person name="Zuber A."/>
            <person name="Denarie J."/>
            <person name="Dixon R.A."/>
            <person name="May G.D."/>
            <person name="Schwartz D.C."/>
            <person name="Rogers J."/>
            <person name="Quetier F."/>
            <person name="Town C.D."/>
            <person name="Roe B.A."/>
        </authorList>
    </citation>
    <scope>NUCLEOTIDE SEQUENCE [LARGE SCALE GENOMIC DNA]</scope>
    <source>
        <strain evidence="3">A17</strain>
        <strain evidence="4 5">cv. Jemalong A17</strain>
    </source>
</reference>
<organism evidence="3 5">
    <name type="scientific">Medicago truncatula</name>
    <name type="common">Barrel medic</name>
    <name type="synonym">Medicago tribuloides</name>
    <dbReference type="NCBI Taxonomy" id="3880"/>
    <lineage>
        <taxon>Eukaryota</taxon>
        <taxon>Viridiplantae</taxon>
        <taxon>Streptophyta</taxon>
        <taxon>Embryophyta</taxon>
        <taxon>Tracheophyta</taxon>
        <taxon>Spermatophyta</taxon>
        <taxon>Magnoliopsida</taxon>
        <taxon>eudicotyledons</taxon>
        <taxon>Gunneridae</taxon>
        <taxon>Pentapetalae</taxon>
        <taxon>rosids</taxon>
        <taxon>fabids</taxon>
        <taxon>Fabales</taxon>
        <taxon>Fabaceae</taxon>
        <taxon>Papilionoideae</taxon>
        <taxon>50 kb inversion clade</taxon>
        <taxon>NPAAA clade</taxon>
        <taxon>Hologalegina</taxon>
        <taxon>IRL clade</taxon>
        <taxon>Trifolieae</taxon>
        <taxon>Medicago</taxon>
    </lineage>
</organism>
<dbReference type="STRING" id="3880.G7KZ86"/>
<dbReference type="SUPFAM" id="SSF52507">
    <property type="entry name" value="Homo-oligomeric flavin-containing Cys decarboxylases, HFCD"/>
    <property type="match status" value="1"/>
</dbReference>
<dbReference type="AlphaFoldDB" id="G7KZ86"/>
<evidence type="ECO:0000313" key="4">
    <source>
        <dbReference type="EnsemblPlants" id="AES79902"/>
    </source>
</evidence>
<dbReference type="Proteomes" id="UP000002051">
    <property type="component" value="Unassembled WGS sequence"/>
</dbReference>
<evidence type="ECO:0000313" key="5">
    <source>
        <dbReference type="Proteomes" id="UP000002051"/>
    </source>
</evidence>
<dbReference type="PANTHER" id="PTHR14359:SF6">
    <property type="entry name" value="PHOSPHOPANTOTHENOYLCYSTEINE DECARBOXYLASE"/>
    <property type="match status" value="1"/>
</dbReference>
<evidence type="ECO:0000313" key="3">
    <source>
        <dbReference type="EMBL" id="AES79902.1"/>
    </source>
</evidence>
<evidence type="ECO:0000256" key="1">
    <source>
        <dbReference type="ARBA" id="ARBA00022643"/>
    </source>
</evidence>
<dbReference type="Gene3D" id="3.40.50.1950">
    <property type="entry name" value="Flavin prenyltransferase-like"/>
    <property type="match status" value="1"/>
</dbReference>
<proteinExistence type="predicted"/>
<keyword evidence="2" id="KW-0456">Lyase</keyword>
<dbReference type="HOGENOM" id="CLU_2174770_0_0_1"/>
<dbReference type="PaxDb" id="3880-AES79902"/>
<dbReference type="PANTHER" id="PTHR14359">
    <property type="entry name" value="HOMO-OLIGOMERIC FLAVIN CONTAINING CYS DECARBOXYLASE FAMILY"/>
    <property type="match status" value="1"/>
</dbReference>
<dbReference type="InterPro" id="IPR036551">
    <property type="entry name" value="Flavin_trans-like"/>
</dbReference>
<reference evidence="4" key="3">
    <citation type="submission" date="2015-04" db="UniProtKB">
        <authorList>
            <consortium name="EnsemblPlants"/>
        </authorList>
    </citation>
    <scope>IDENTIFICATION</scope>
    <source>
        <strain evidence="4">cv. Jemalong A17</strain>
    </source>
</reference>
<keyword evidence="1" id="KW-0288">FMN</keyword>
<accession>G7KZ86</accession>
<keyword evidence="5" id="KW-1185">Reference proteome</keyword>
<keyword evidence="2" id="KW-0210">Decarboxylase</keyword>
<name>G7KZ86_MEDTR</name>
<dbReference type="eggNOG" id="KOG0672">
    <property type="taxonomic scope" value="Eukaryota"/>
</dbReference>
<keyword evidence="1" id="KW-0285">Flavoprotein</keyword>
<dbReference type="GO" id="GO:0016831">
    <property type="term" value="F:carboxy-lyase activity"/>
    <property type="evidence" value="ECO:0007669"/>
    <property type="project" value="UniProtKB-KW"/>
</dbReference>
<protein>
    <submittedName>
        <fullName evidence="3 4">Uncharacterized protein</fullName>
    </submittedName>
</protein>
<reference evidence="3 5" key="2">
    <citation type="journal article" date="2014" name="BMC Genomics">
        <title>An improved genome release (version Mt4.0) for the model legume Medicago truncatula.</title>
        <authorList>
            <person name="Tang H."/>
            <person name="Krishnakumar V."/>
            <person name="Bidwell S."/>
            <person name="Rosen B."/>
            <person name="Chan A."/>
            <person name="Zhou S."/>
            <person name="Gentzbittel L."/>
            <person name="Childs K.L."/>
            <person name="Yandell M."/>
            <person name="Gundlach H."/>
            <person name="Mayer K.F."/>
            <person name="Schwartz D.C."/>
            <person name="Town C.D."/>
        </authorList>
    </citation>
    <scope>GENOME REANNOTATION</scope>
    <source>
        <strain evidence="4 5">cv. Jemalong A17</strain>
    </source>
</reference>
<evidence type="ECO:0000256" key="2">
    <source>
        <dbReference type="ARBA" id="ARBA00022793"/>
    </source>
</evidence>
<dbReference type="EnsemblPlants" id="AES79902">
    <property type="protein sequence ID" value="AES79902"/>
    <property type="gene ID" value="MTR_7g074480"/>
</dbReference>